<dbReference type="RefSeq" id="WP_190837160.1">
    <property type="nucleotide sequence ID" value="NZ_CAWPPI010000118.1"/>
</dbReference>
<dbReference type="PROSITE" id="PS50043">
    <property type="entry name" value="HTH_LUXR_2"/>
    <property type="match status" value="1"/>
</dbReference>
<keyword evidence="3" id="KW-0804">Transcription</keyword>
<dbReference type="Pfam" id="PF00196">
    <property type="entry name" value="GerE"/>
    <property type="match status" value="1"/>
</dbReference>
<comment type="caution">
    <text evidence="5">The sequence shown here is derived from an EMBL/GenBank/DDBJ whole genome shotgun (WGS) entry which is preliminary data.</text>
</comment>
<dbReference type="SMART" id="SM00065">
    <property type="entry name" value="GAF"/>
    <property type="match status" value="1"/>
</dbReference>
<organism evidence="5 6">
    <name type="scientific">Iningainema tapete BLCC-T55</name>
    <dbReference type="NCBI Taxonomy" id="2748662"/>
    <lineage>
        <taxon>Bacteria</taxon>
        <taxon>Bacillati</taxon>
        <taxon>Cyanobacteriota</taxon>
        <taxon>Cyanophyceae</taxon>
        <taxon>Nostocales</taxon>
        <taxon>Scytonemataceae</taxon>
        <taxon>Iningainema tapete</taxon>
    </lineage>
</organism>
<dbReference type="GO" id="GO:0006355">
    <property type="term" value="P:regulation of DNA-templated transcription"/>
    <property type="evidence" value="ECO:0007669"/>
    <property type="project" value="InterPro"/>
</dbReference>
<dbReference type="InterPro" id="IPR029016">
    <property type="entry name" value="GAF-like_dom_sf"/>
</dbReference>
<dbReference type="EMBL" id="JACXAE010000118">
    <property type="protein sequence ID" value="MBD2777772.1"/>
    <property type="molecule type" value="Genomic_DNA"/>
</dbReference>
<dbReference type="Gene3D" id="3.30.450.40">
    <property type="match status" value="1"/>
</dbReference>
<reference evidence="5" key="1">
    <citation type="submission" date="2020-09" db="EMBL/GenBank/DDBJ databases">
        <title>Iningainema tapete sp. nov. (Scytonemataceae, Cyanobacteria) from greenhouses in central Florida (USA) produces two types of nodularin with biosynthetic potential for microcystin-LR and anabaenopeptins.</title>
        <authorList>
            <person name="Berthold D.E."/>
            <person name="Lefler F.W."/>
            <person name="Huang I.-S."/>
            <person name="Abdulla H."/>
            <person name="Zimba P.V."/>
            <person name="Laughinghouse H.D. IV."/>
        </authorList>
    </citation>
    <scope>NUCLEOTIDE SEQUENCE</scope>
    <source>
        <strain evidence="5">BLCCT55</strain>
    </source>
</reference>
<protein>
    <submittedName>
        <fullName evidence="5">LuxR family transcriptional regulator</fullName>
    </submittedName>
</protein>
<dbReference type="PANTHER" id="PTHR44688:SF16">
    <property type="entry name" value="DNA-BINDING TRANSCRIPTIONAL ACTIVATOR DEVR_DOSR"/>
    <property type="match status" value="1"/>
</dbReference>
<dbReference type="PANTHER" id="PTHR44688">
    <property type="entry name" value="DNA-BINDING TRANSCRIPTIONAL ACTIVATOR DEVR_DOSR"/>
    <property type="match status" value="1"/>
</dbReference>
<dbReference type="PRINTS" id="PR00038">
    <property type="entry name" value="HTHLUXR"/>
</dbReference>
<evidence type="ECO:0000313" key="5">
    <source>
        <dbReference type="EMBL" id="MBD2777772.1"/>
    </source>
</evidence>
<dbReference type="SUPFAM" id="SSF46894">
    <property type="entry name" value="C-terminal effector domain of the bipartite response regulators"/>
    <property type="match status" value="1"/>
</dbReference>
<dbReference type="CDD" id="cd06170">
    <property type="entry name" value="LuxR_C_like"/>
    <property type="match status" value="1"/>
</dbReference>
<evidence type="ECO:0000259" key="4">
    <source>
        <dbReference type="PROSITE" id="PS50043"/>
    </source>
</evidence>
<dbReference type="InterPro" id="IPR000792">
    <property type="entry name" value="Tscrpt_reg_LuxR_C"/>
</dbReference>
<keyword evidence="1" id="KW-0805">Transcription regulation</keyword>
<dbReference type="InterPro" id="IPR016032">
    <property type="entry name" value="Sig_transdc_resp-reg_C-effctor"/>
</dbReference>
<evidence type="ECO:0000256" key="2">
    <source>
        <dbReference type="ARBA" id="ARBA00023125"/>
    </source>
</evidence>
<dbReference type="InterPro" id="IPR003018">
    <property type="entry name" value="GAF"/>
</dbReference>
<dbReference type="Proteomes" id="UP000629098">
    <property type="component" value="Unassembled WGS sequence"/>
</dbReference>
<dbReference type="PROSITE" id="PS00622">
    <property type="entry name" value="HTH_LUXR_1"/>
    <property type="match status" value="1"/>
</dbReference>
<dbReference type="InterPro" id="IPR036388">
    <property type="entry name" value="WH-like_DNA-bd_sf"/>
</dbReference>
<dbReference type="SMART" id="SM00421">
    <property type="entry name" value="HTH_LUXR"/>
    <property type="match status" value="1"/>
</dbReference>
<feature type="domain" description="HTH luxR-type" evidence="4">
    <location>
        <begin position="152"/>
        <end position="215"/>
    </location>
</feature>
<gene>
    <name evidence="5" type="ORF">ICL16_38460</name>
</gene>
<proteinExistence type="predicted"/>
<name>A0A8J6XWN2_9CYAN</name>
<keyword evidence="6" id="KW-1185">Reference proteome</keyword>
<dbReference type="AlphaFoldDB" id="A0A8J6XWN2"/>
<sequence length="215" mass="24161">MAYSLQSLFEAIAHTPNEQELRLHVMARVGEYFAAQRWGLFFFDEFPQNIQSIALSTKHNPVLRYVVEHHAPIHEELLLPPGAWRLICPRQDHGHVMAGPIVNNSQLVGGIGLTRDRDAPAFNAHDLANLSALCLHLSTWLVTTKSPAIKSNSINIQKLTPREIQIAQLVAQGLTNAEIGKALWITENSVKQALKRMFRKLEISSRAEMVARLYS</sequence>
<dbReference type="GO" id="GO:0003677">
    <property type="term" value="F:DNA binding"/>
    <property type="evidence" value="ECO:0007669"/>
    <property type="project" value="UniProtKB-KW"/>
</dbReference>
<dbReference type="SUPFAM" id="SSF55781">
    <property type="entry name" value="GAF domain-like"/>
    <property type="match status" value="1"/>
</dbReference>
<accession>A0A8J6XWN2</accession>
<evidence type="ECO:0000256" key="1">
    <source>
        <dbReference type="ARBA" id="ARBA00023015"/>
    </source>
</evidence>
<evidence type="ECO:0000313" key="6">
    <source>
        <dbReference type="Proteomes" id="UP000629098"/>
    </source>
</evidence>
<dbReference type="Gene3D" id="1.10.10.10">
    <property type="entry name" value="Winged helix-like DNA-binding domain superfamily/Winged helix DNA-binding domain"/>
    <property type="match status" value="1"/>
</dbReference>
<keyword evidence="2" id="KW-0238">DNA-binding</keyword>
<evidence type="ECO:0000256" key="3">
    <source>
        <dbReference type="ARBA" id="ARBA00023163"/>
    </source>
</evidence>